<name>A0A8H4ULY8_9HYPO</name>
<protein>
    <submittedName>
        <fullName evidence="1">Uncharacterized protein</fullName>
    </submittedName>
</protein>
<evidence type="ECO:0000313" key="2">
    <source>
        <dbReference type="Proteomes" id="UP000635477"/>
    </source>
</evidence>
<organism evidence="1 2">
    <name type="scientific">Fusarium zealandicum</name>
    <dbReference type="NCBI Taxonomy" id="1053134"/>
    <lineage>
        <taxon>Eukaryota</taxon>
        <taxon>Fungi</taxon>
        <taxon>Dikarya</taxon>
        <taxon>Ascomycota</taxon>
        <taxon>Pezizomycotina</taxon>
        <taxon>Sordariomycetes</taxon>
        <taxon>Hypocreomycetidae</taxon>
        <taxon>Hypocreales</taxon>
        <taxon>Nectriaceae</taxon>
        <taxon>Fusarium</taxon>
        <taxon>Fusarium staphyleae species complex</taxon>
    </lineage>
</organism>
<proteinExistence type="predicted"/>
<reference evidence="1" key="2">
    <citation type="submission" date="2020-05" db="EMBL/GenBank/DDBJ databases">
        <authorList>
            <person name="Kim H.-S."/>
            <person name="Proctor R.H."/>
            <person name="Brown D.W."/>
        </authorList>
    </citation>
    <scope>NUCLEOTIDE SEQUENCE</scope>
    <source>
        <strain evidence="1">NRRL 22465</strain>
    </source>
</reference>
<dbReference type="OrthoDB" id="5131008at2759"/>
<keyword evidence="2" id="KW-1185">Reference proteome</keyword>
<accession>A0A8H4ULY8</accession>
<sequence length="154" mass="17697">MTDWPERDIDQIAKGWSIAMSYSKERLKRVYDLENHQLDDAVNEGRVVLETVCLFMHACVKHGQYKLPLEFWRILHSEYGIVVYPSAFTEDVEVQGLGTDVTFTEAYYGHIMMFGGCNGDKHPPPCPFEFLREPPPVYQKETPQVPIQTISASQ</sequence>
<comment type="caution">
    <text evidence="1">The sequence shown here is derived from an EMBL/GenBank/DDBJ whole genome shotgun (WGS) entry which is preliminary data.</text>
</comment>
<reference evidence="1" key="1">
    <citation type="journal article" date="2020" name="BMC Genomics">
        <title>Correction to: Identification and distribution of gene clusters required for synthesis of sphingolipid metabolism inhibitors in diverse species of the filamentous fungus Fusarium.</title>
        <authorList>
            <person name="Kim H.S."/>
            <person name="Lohmar J.M."/>
            <person name="Busman M."/>
            <person name="Brown D.W."/>
            <person name="Naumann T.A."/>
            <person name="Divon H.H."/>
            <person name="Lysoe E."/>
            <person name="Uhlig S."/>
            <person name="Proctor R.H."/>
        </authorList>
    </citation>
    <scope>NUCLEOTIDE SEQUENCE</scope>
    <source>
        <strain evidence="1">NRRL 22465</strain>
    </source>
</reference>
<gene>
    <name evidence="1" type="ORF">FZEAL_4418</name>
</gene>
<dbReference type="Proteomes" id="UP000635477">
    <property type="component" value="Unassembled WGS sequence"/>
</dbReference>
<dbReference type="AlphaFoldDB" id="A0A8H4ULY8"/>
<evidence type="ECO:0000313" key="1">
    <source>
        <dbReference type="EMBL" id="KAF4979377.1"/>
    </source>
</evidence>
<dbReference type="EMBL" id="JABEYC010000302">
    <property type="protein sequence ID" value="KAF4979377.1"/>
    <property type="molecule type" value="Genomic_DNA"/>
</dbReference>